<dbReference type="AlphaFoldDB" id="N8WRJ4"/>
<evidence type="ECO:0000256" key="1">
    <source>
        <dbReference type="SAM" id="Coils"/>
    </source>
</evidence>
<name>N8WRJ4_9GAMM</name>
<gene>
    <name evidence="3" type="ORF">F965_00078</name>
</gene>
<keyword evidence="4" id="KW-1185">Reference proteome</keyword>
<evidence type="ECO:0000313" key="3">
    <source>
        <dbReference type="EMBL" id="ENV14732.1"/>
    </source>
</evidence>
<evidence type="ECO:0000313" key="4">
    <source>
        <dbReference type="Proteomes" id="UP000018438"/>
    </source>
</evidence>
<feature type="coiled-coil region" evidence="1">
    <location>
        <begin position="36"/>
        <end position="65"/>
    </location>
</feature>
<sequence>MFFELMKVKIQAAMTTIRLVVFAVLVVLGIGAMSTCTHYKNQVSELQAEKEKTKLENEAEKLKLITLAQAKELRWANERIEANERYTQEINAVHALYAGRKHDVDSVRNNITETIKYLPGYTAEECQSFATAAGYSLIEGAALLVEVEAVARQYSAEVDKLIHEQPGDWPNGAKPSGPDPGIVPQDAAPPDPFQLE</sequence>
<protein>
    <submittedName>
        <fullName evidence="3">Uncharacterized protein</fullName>
    </submittedName>
</protein>
<keyword evidence="1" id="KW-0175">Coiled coil</keyword>
<dbReference type="Proteomes" id="UP000018438">
    <property type="component" value="Unassembled WGS sequence"/>
</dbReference>
<dbReference type="PATRIC" id="fig|1217675.3.peg.72"/>
<dbReference type="HOGENOM" id="CLU_1387699_0_0_6"/>
<feature type="region of interest" description="Disordered" evidence="2">
    <location>
        <begin position="164"/>
        <end position="196"/>
    </location>
</feature>
<accession>N8WRJ4</accession>
<dbReference type="RefSeq" id="WP_004811495.1">
    <property type="nucleotide sequence ID" value="NZ_KB849446.1"/>
</dbReference>
<feature type="compositionally biased region" description="Pro residues" evidence="2">
    <location>
        <begin position="187"/>
        <end position="196"/>
    </location>
</feature>
<evidence type="ECO:0000256" key="2">
    <source>
        <dbReference type="SAM" id="MobiDB-lite"/>
    </source>
</evidence>
<comment type="caution">
    <text evidence="3">The sequence shown here is derived from an EMBL/GenBank/DDBJ whole genome shotgun (WGS) entry which is preliminary data.</text>
</comment>
<dbReference type="EMBL" id="APPI01000003">
    <property type="protein sequence ID" value="ENV14732.1"/>
    <property type="molecule type" value="Genomic_DNA"/>
</dbReference>
<reference evidence="3 4" key="1">
    <citation type="submission" date="2013-02" db="EMBL/GenBank/DDBJ databases">
        <title>The Genome Sequence of Acinetobacter schindleri NIPH 900.</title>
        <authorList>
            <consortium name="The Broad Institute Genome Sequencing Platform"/>
            <consortium name="The Broad Institute Genome Sequencing Center for Infectious Disease"/>
            <person name="Cerqueira G."/>
            <person name="Feldgarden M."/>
            <person name="Courvalin P."/>
            <person name="Perichon B."/>
            <person name="Grillot-Courvalin C."/>
            <person name="Clermont D."/>
            <person name="Rocha E."/>
            <person name="Yoon E.-J."/>
            <person name="Nemec A."/>
            <person name="Walker B."/>
            <person name="Young S.K."/>
            <person name="Zeng Q."/>
            <person name="Gargeya S."/>
            <person name="Fitzgerald M."/>
            <person name="Haas B."/>
            <person name="Abouelleil A."/>
            <person name="Alvarado L."/>
            <person name="Arachchi H.M."/>
            <person name="Berlin A.M."/>
            <person name="Chapman S.B."/>
            <person name="Dewar J."/>
            <person name="Goldberg J."/>
            <person name="Griggs A."/>
            <person name="Gujja S."/>
            <person name="Hansen M."/>
            <person name="Howarth C."/>
            <person name="Imamovic A."/>
            <person name="Larimer J."/>
            <person name="McCowan C."/>
            <person name="Murphy C."/>
            <person name="Neiman D."/>
            <person name="Pearson M."/>
            <person name="Priest M."/>
            <person name="Roberts A."/>
            <person name="Saif S."/>
            <person name="Shea T."/>
            <person name="Sisk P."/>
            <person name="Sykes S."/>
            <person name="Wortman J."/>
            <person name="Nusbaum C."/>
            <person name="Birren B."/>
        </authorList>
    </citation>
    <scope>NUCLEOTIDE SEQUENCE [LARGE SCALE GENOMIC DNA]</scope>
    <source>
        <strain evidence="3 4">NIPH 900</strain>
    </source>
</reference>
<organism evidence="3 4">
    <name type="scientific">Acinetobacter schindleri NIPH 900</name>
    <dbReference type="NCBI Taxonomy" id="1217675"/>
    <lineage>
        <taxon>Bacteria</taxon>
        <taxon>Pseudomonadati</taxon>
        <taxon>Pseudomonadota</taxon>
        <taxon>Gammaproteobacteria</taxon>
        <taxon>Moraxellales</taxon>
        <taxon>Moraxellaceae</taxon>
        <taxon>Acinetobacter</taxon>
    </lineage>
</organism>
<proteinExistence type="predicted"/>